<evidence type="ECO:0000313" key="4">
    <source>
        <dbReference type="Proteomes" id="UP000652995"/>
    </source>
</evidence>
<evidence type="ECO:0000313" key="2">
    <source>
        <dbReference type="EMBL" id="SNV99474.1"/>
    </source>
</evidence>
<organism evidence="2 3">
    <name type="scientific">Staphylococcus muscae</name>
    <dbReference type="NCBI Taxonomy" id="1294"/>
    <lineage>
        <taxon>Bacteria</taxon>
        <taxon>Bacillati</taxon>
        <taxon>Bacillota</taxon>
        <taxon>Bacilli</taxon>
        <taxon>Bacillales</taxon>
        <taxon>Staphylococcaceae</taxon>
        <taxon>Staphylococcus</taxon>
    </lineage>
</organism>
<dbReference type="EMBL" id="LT906464">
    <property type="protein sequence ID" value="SNV99474.1"/>
    <property type="molecule type" value="Genomic_DNA"/>
</dbReference>
<dbReference type="OrthoDB" id="2408881at2"/>
<dbReference type="Proteomes" id="UP000652995">
    <property type="component" value="Unassembled WGS sequence"/>
</dbReference>
<dbReference type="EMBL" id="BMCB01000003">
    <property type="protein sequence ID" value="GGA85174.1"/>
    <property type="molecule type" value="Genomic_DNA"/>
</dbReference>
<dbReference type="Pfam" id="PF11148">
    <property type="entry name" value="DUF2922"/>
    <property type="match status" value="1"/>
</dbReference>
<reference evidence="1" key="4">
    <citation type="submission" date="2024-05" db="EMBL/GenBank/DDBJ databases">
        <authorList>
            <person name="Sun Q."/>
            <person name="Sedlacek I."/>
        </authorList>
    </citation>
    <scope>NUCLEOTIDE SEQUENCE</scope>
    <source>
        <strain evidence="1">CCM 4175</strain>
    </source>
</reference>
<evidence type="ECO:0000313" key="1">
    <source>
        <dbReference type="EMBL" id="GGA85174.1"/>
    </source>
</evidence>
<proteinExistence type="predicted"/>
<reference evidence="1" key="1">
    <citation type="journal article" date="2014" name="Int. J. Syst. Evol. Microbiol.">
        <title>Complete genome of a new Firmicutes species belonging to the dominant human colonic microbiota ('Ruminococcus bicirculans') reveals two chromosomes and a selective capacity to utilize plant glucans.</title>
        <authorList>
            <consortium name="NISC Comparative Sequencing Program"/>
            <person name="Wegmann U."/>
            <person name="Louis P."/>
            <person name="Goesmann A."/>
            <person name="Henrissat B."/>
            <person name="Duncan S.H."/>
            <person name="Flint H.J."/>
        </authorList>
    </citation>
    <scope>NUCLEOTIDE SEQUENCE</scope>
    <source>
        <strain evidence="1">CCM 4175</strain>
    </source>
</reference>
<reference evidence="4" key="3">
    <citation type="journal article" date="2019" name="Int. J. Syst. Evol. Microbiol.">
        <title>The Global Catalogue of Microorganisms (GCM) 10K type strain sequencing project: providing services to taxonomists for standard genome sequencing and annotation.</title>
        <authorList>
            <consortium name="The Broad Institute Genomics Platform"/>
            <consortium name="The Broad Institute Genome Sequencing Center for Infectious Disease"/>
            <person name="Wu L."/>
            <person name="Ma J."/>
        </authorList>
    </citation>
    <scope>NUCLEOTIDE SEQUENCE [LARGE SCALE GENOMIC DNA]</scope>
    <source>
        <strain evidence="4">CCM 4175</strain>
    </source>
</reference>
<protein>
    <submittedName>
        <fullName evidence="2">Protein of uncharacterized function (DUF2922)</fullName>
    </submittedName>
</protein>
<gene>
    <name evidence="1" type="ORF">GCM10007183_06700</name>
    <name evidence="2" type="ORF">SAMEA4412661_00284</name>
</gene>
<accession>A0A240BUS9</accession>
<dbReference type="Proteomes" id="UP000243706">
    <property type="component" value="Chromosome 1"/>
</dbReference>
<name>A0A240BUS9_9STAP</name>
<evidence type="ECO:0000313" key="3">
    <source>
        <dbReference type="Proteomes" id="UP000243706"/>
    </source>
</evidence>
<sequence>MNSKTLDITFDTLQQKPVRLTLPNIKLNIDKELAVAQAENLVKLNILTTPALQVTHAKTAQLIDKTITILF</sequence>
<dbReference type="KEGG" id="smus:C7J88_08570"/>
<dbReference type="InterPro" id="IPR021321">
    <property type="entry name" value="DUF2922"/>
</dbReference>
<dbReference type="RefSeq" id="WP_095115371.1">
    <property type="nucleotide sequence ID" value="NZ_BMCB01000003.1"/>
</dbReference>
<keyword evidence="4" id="KW-1185">Reference proteome</keyword>
<reference evidence="2 3" key="2">
    <citation type="submission" date="2017-06" db="EMBL/GenBank/DDBJ databases">
        <authorList>
            <consortium name="Pathogen Informatics"/>
        </authorList>
    </citation>
    <scope>NUCLEOTIDE SEQUENCE [LARGE SCALE GENOMIC DNA]</scope>
    <source>
        <strain evidence="2 3">NCTC13833</strain>
    </source>
</reference>
<dbReference type="AlphaFoldDB" id="A0A240BUS9"/>